<dbReference type="Proteomes" id="UP000705283">
    <property type="component" value="Unassembled WGS sequence"/>
</dbReference>
<evidence type="ECO:0000313" key="1">
    <source>
        <dbReference type="EMBL" id="MBF6639139.1"/>
    </source>
</evidence>
<dbReference type="RefSeq" id="WP_194978709.1">
    <property type="nucleotide sequence ID" value="NZ_JADMKS010000009.1"/>
</dbReference>
<organism evidence="1 2">
    <name type="scientific">Rouxiella silvae</name>
    <dbReference type="NCBI Taxonomy" id="1646373"/>
    <lineage>
        <taxon>Bacteria</taxon>
        <taxon>Pseudomonadati</taxon>
        <taxon>Pseudomonadota</taxon>
        <taxon>Gammaproteobacteria</taxon>
        <taxon>Enterobacterales</taxon>
        <taxon>Yersiniaceae</taxon>
        <taxon>Rouxiella</taxon>
    </lineage>
</organism>
<proteinExistence type="predicted"/>
<dbReference type="AlphaFoldDB" id="A0AA40X6A1"/>
<dbReference type="EMBL" id="JADMKS010000009">
    <property type="protein sequence ID" value="MBF6639139.1"/>
    <property type="molecule type" value="Genomic_DNA"/>
</dbReference>
<sequence>MRKLNYRLIKVCYPTALIPINNFFLDILINNCGCPENHIPIYFLQSVNRNDNTFFFFNYSQALKEYKSKNGKENDNKNDENNIFTFKVEIDNTFNYSVDEITTYDFFEVASLNLPCDLQYENIEAEIKHIIEQIKEDSFNIYEKVKEDNIILKDTLGNLTSKSIDSKKMKFS</sequence>
<comment type="caution">
    <text evidence="1">The sequence shown here is derived from an EMBL/GenBank/DDBJ whole genome shotgun (WGS) entry which is preliminary data.</text>
</comment>
<accession>A0AA40X6A1</accession>
<reference evidence="1" key="2">
    <citation type="submission" date="2022-09" db="EMBL/GenBank/DDBJ databases">
        <title>Rouxiella aceris sp. nov., isolated from tree sap and emended description of the genus Rhouxiella.</title>
        <authorList>
            <person name="Kim I.S."/>
        </authorList>
    </citation>
    <scope>NUCLEOTIDE SEQUENCE</scope>
    <source>
        <strain evidence="1">SAP-2</strain>
    </source>
</reference>
<name>A0AA40X6A1_9GAMM</name>
<evidence type="ECO:0000313" key="2">
    <source>
        <dbReference type="Proteomes" id="UP000705283"/>
    </source>
</evidence>
<gene>
    <name evidence="1" type="ORF">ITX54_20985</name>
</gene>
<protein>
    <submittedName>
        <fullName evidence="1">Uncharacterized protein</fullName>
    </submittedName>
</protein>
<reference evidence="1" key="1">
    <citation type="submission" date="2020-11" db="EMBL/GenBank/DDBJ databases">
        <authorList>
            <person name="Lee S.D."/>
        </authorList>
    </citation>
    <scope>NUCLEOTIDE SEQUENCE</scope>
    <source>
        <strain evidence="1">SAP-2</strain>
    </source>
</reference>